<dbReference type="GO" id="GO:0008066">
    <property type="term" value="F:glutamate receptor activity"/>
    <property type="evidence" value="ECO:0007669"/>
    <property type="project" value="UniProtKB-ARBA"/>
</dbReference>
<evidence type="ECO:0000256" key="13">
    <source>
        <dbReference type="ARBA" id="ARBA00023180"/>
    </source>
</evidence>
<keyword evidence="12" id="KW-0675">Receptor</keyword>
<evidence type="ECO:0000256" key="3">
    <source>
        <dbReference type="ARBA" id="ARBA00022475"/>
    </source>
</evidence>
<comment type="caution">
    <text evidence="21">The sequence shown here is derived from an EMBL/GenBank/DDBJ whole genome shotgun (WGS) entry which is preliminary data.</text>
</comment>
<dbReference type="Gene3D" id="3.40.50.2300">
    <property type="match status" value="2"/>
</dbReference>
<feature type="region of interest" description="Disordered" evidence="17">
    <location>
        <begin position="896"/>
        <end position="938"/>
    </location>
</feature>
<dbReference type="GO" id="GO:0030296">
    <property type="term" value="F:protein tyrosine kinase activator activity"/>
    <property type="evidence" value="ECO:0007669"/>
    <property type="project" value="UniProtKB-ARBA"/>
</dbReference>
<evidence type="ECO:0000256" key="15">
    <source>
        <dbReference type="ARBA" id="ARBA00058291"/>
    </source>
</evidence>
<name>A0A7K9RI78_9PASS</name>
<evidence type="ECO:0000256" key="10">
    <source>
        <dbReference type="ARBA" id="ARBA00023136"/>
    </source>
</evidence>
<keyword evidence="9" id="KW-0297">G-protein coupled receptor</keyword>
<dbReference type="PROSITE" id="PS00981">
    <property type="entry name" value="G_PROTEIN_RECEP_F3_3"/>
    <property type="match status" value="1"/>
</dbReference>
<comment type="function">
    <text evidence="15">G-protein coupled receptor for glutamate. Ligand binding causes a conformation change that triggers signaling via guanine nucleotide-binding proteins (G proteins) and modulates the activity of down-stream effectors. Signaling activates a phosphatidylinositol-calcium second messenger system and generates a calcium-activated chloride current. Plays an important role in the regulation of synaptic plasticity and the modulation of the neural network activity.</text>
</comment>
<keyword evidence="5" id="KW-0597">Phosphoprotein</keyword>
<dbReference type="FunFam" id="3.40.50.2300:FF:000243">
    <property type="entry name" value="Metabotropic glutamate receptor 5"/>
    <property type="match status" value="1"/>
</dbReference>
<dbReference type="PROSITE" id="PS00979">
    <property type="entry name" value="G_PROTEIN_RECEP_F3_1"/>
    <property type="match status" value="1"/>
</dbReference>
<dbReference type="SMART" id="SM01229">
    <property type="entry name" value="GluR_Homer-bdg"/>
    <property type="match status" value="1"/>
</dbReference>
<dbReference type="Pfam" id="PF00003">
    <property type="entry name" value="7tm_3"/>
    <property type="match status" value="1"/>
</dbReference>
<feature type="signal peptide" evidence="19">
    <location>
        <begin position="1"/>
        <end position="18"/>
    </location>
</feature>
<evidence type="ECO:0000256" key="8">
    <source>
        <dbReference type="ARBA" id="ARBA00022989"/>
    </source>
</evidence>
<evidence type="ECO:0000313" key="22">
    <source>
        <dbReference type="Proteomes" id="UP000572325"/>
    </source>
</evidence>
<keyword evidence="3" id="KW-1003">Cell membrane</keyword>
<keyword evidence="8 18" id="KW-1133">Transmembrane helix</keyword>
<dbReference type="PROSITE" id="PS50259">
    <property type="entry name" value="G_PROTEIN_RECEP_F3_4"/>
    <property type="match status" value="1"/>
</dbReference>
<dbReference type="PRINTS" id="PR00248">
    <property type="entry name" value="GPCRMGR"/>
</dbReference>
<evidence type="ECO:0000256" key="12">
    <source>
        <dbReference type="ARBA" id="ARBA00023170"/>
    </source>
</evidence>
<dbReference type="PRINTS" id="PR00593">
    <property type="entry name" value="MTABOTROPICR"/>
</dbReference>
<feature type="compositionally biased region" description="Basic and acidic residues" evidence="17">
    <location>
        <begin position="926"/>
        <end position="938"/>
    </location>
</feature>
<evidence type="ECO:0000256" key="16">
    <source>
        <dbReference type="ARBA" id="ARBA00070127"/>
    </source>
</evidence>
<evidence type="ECO:0000256" key="1">
    <source>
        <dbReference type="ARBA" id="ARBA00004651"/>
    </source>
</evidence>
<dbReference type="Pfam" id="PF07562">
    <property type="entry name" value="NCD3G"/>
    <property type="match status" value="1"/>
</dbReference>
<protein>
    <recommendedName>
        <fullName evidence="16">Metabotropic glutamate receptor 5</fullName>
    </recommendedName>
</protein>
<dbReference type="InterPro" id="IPR000162">
    <property type="entry name" value="GPCR_3_mtglu_rcpt"/>
</dbReference>
<keyword evidence="11" id="KW-1015">Disulfide bond</keyword>
<evidence type="ECO:0000256" key="19">
    <source>
        <dbReference type="SAM" id="SignalP"/>
    </source>
</evidence>
<dbReference type="InterPro" id="IPR000202">
    <property type="entry name" value="GPCR_3_mGluR5"/>
</dbReference>
<feature type="region of interest" description="Disordered" evidence="17">
    <location>
        <begin position="1160"/>
        <end position="1224"/>
    </location>
</feature>
<dbReference type="GO" id="GO:0007206">
    <property type="term" value="P:phospholipase C-activating G protein-coupled glutamate receptor signaling pathway"/>
    <property type="evidence" value="ECO:0007669"/>
    <property type="project" value="UniProtKB-ARBA"/>
</dbReference>
<keyword evidence="6 18" id="KW-0812">Transmembrane</keyword>
<keyword evidence="13" id="KW-0325">Glycoprotein</keyword>
<evidence type="ECO:0000256" key="17">
    <source>
        <dbReference type="SAM" id="MobiDB-lite"/>
    </source>
</evidence>
<dbReference type="InterPro" id="IPR017979">
    <property type="entry name" value="GPCR_3_CS"/>
</dbReference>
<feature type="domain" description="G-protein coupled receptors family 3 profile" evidence="20">
    <location>
        <begin position="585"/>
        <end position="847"/>
    </location>
</feature>
<feature type="transmembrane region" description="Helical" evidence="18">
    <location>
        <begin position="746"/>
        <end position="765"/>
    </location>
</feature>
<feature type="transmembrane region" description="Helical" evidence="18">
    <location>
        <begin position="693"/>
        <end position="720"/>
    </location>
</feature>
<dbReference type="CDD" id="cd15450">
    <property type="entry name" value="7tmC_mGluR5"/>
    <property type="match status" value="1"/>
</dbReference>
<dbReference type="PANTHER" id="PTHR24060">
    <property type="entry name" value="METABOTROPIC GLUTAMATE RECEPTOR"/>
    <property type="match status" value="1"/>
</dbReference>
<dbReference type="InterPro" id="IPR011500">
    <property type="entry name" value="GPCR_3_9-Cys_dom"/>
</dbReference>
<comment type="similarity">
    <text evidence="2">Belongs to the G-protein coupled receptor 3 family.</text>
</comment>
<evidence type="ECO:0000256" key="6">
    <source>
        <dbReference type="ARBA" id="ARBA00022692"/>
    </source>
</evidence>
<feature type="compositionally biased region" description="Basic and acidic residues" evidence="17">
    <location>
        <begin position="1170"/>
        <end position="1179"/>
    </location>
</feature>
<organism evidence="21 22">
    <name type="scientific">Sterrhoptilus dennistouni</name>
    <dbReference type="NCBI Taxonomy" id="2585820"/>
    <lineage>
        <taxon>Eukaryota</taxon>
        <taxon>Metazoa</taxon>
        <taxon>Chordata</taxon>
        <taxon>Craniata</taxon>
        <taxon>Vertebrata</taxon>
        <taxon>Euteleostomi</taxon>
        <taxon>Archelosauria</taxon>
        <taxon>Archosauria</taxon>
        <taxon>Dinosauria</taxon>
        <taxon>Saurischia</taxon>
        <taxon>Theropoda</taxon>
        <taxon>Coelurosauria</taxon>
        <taxon>Aves</taxon>
        <taxon>Neognathae</taxon>
        <taxon>Neoaves</taxon>
        <taxon>Telluraves</taxon>
        <taxon>Australaves</taxon>
        <taxon>Passeriformes</taxon>
        <taxon>Sylvioidea</taxon>
        <taxon>Zosteropidae</taxon>
        <taxon>Sterrhoptilus</taxon>
    </lineage>
</organism>
<dbReference type="Pfam" id="PF01094">
    <property type="entry name" value="ANF_receptor"/>
    <property type="match status" value="1"/>
</dbReference>
<dbReference type="InterPro" id="IPR019588">
    <property type="entry name" value="Metabotropic_Glu_rcpt_Homer-bd"/>
</dbReference>
<evidence type="ECO:0000256" key="11">
    <source>
        <dbReference type="ARBA" id="ARBA00023157"/>
    </source>
</evidence>
<dbReference type="Gene3D" id="2.10.50.30">
    <property type="entry name" value="GPCR, family 3, nine cysteines domain"/>
    <property type="match status" value="1"/>
</dbReference>
<dbReference type="FunFam" id="3.40.50.2300:FF:000219">
    <property type="entry name" value="Glutamate metabotropic receptor 5"/>
    <property type="match status" value="1"/>
</dbReference>
<dbReference type="InterPro" id="IPR028082">
    <property type="entry name" value="Peripla_BP_I"/>
</dbReference>
<keyword evidence="22" id="KW-1185">Reference proteome</keyword>
<dbReference type="PRINTS" id="PR01055">
    <property type="entry name" value="MTABOTROPC5R"/>
</dbReference>
<keyword evidence="14" id="KW-0807">Transducer</keyword>
<feature type="transmembrane region" description="Helical" evidence="18">
    <location>
        <begin position="622"/>
        <end position="645"/>
    </location>
</feature>
<evidence type="ECO:0000256" key="14">
    <source>
        <dbReference type="ARBA" id="ARBA00023224"/>
    </source>
</evidence>
<dbReference type="InterPro" id="IPR000337">
    <property type="entry name" value="GPCR_3"/>
</dbReference>
<evidence type="ECO:0000259" key="20">
    <source>
        <dbReference type="PROSITE" id="PS50259"/>
    </source>
</evidence>
<dbReference type="PROSITE" id="PS00980">
    <property type="entry name" value="G_PROTEIN_RECEP_F3_2"/>
    <property type="match status" value="1"/>
</dbReference>
<feature type="non-terminal residue" evidence="21">
    <location>
        <position position="1"/>
    </location>
</feature>
<evidence type="ECO:0000256" key="18">
    <source>
        <dbReference type="SAM" id="Phobius"/>
    </source>
</evidence>
<feature type="compositionally biased region" description="Low complexity" evidence="17">
    <location>
        <begin position="1014"/>
        <end position="1025"/>
    </location>
</feature>
<feature type="compositionally biased region" description="Low complexity" evidence="17">
    <location>
        <begin position="1079"/>
        <end position="1093"/>
    </location>
</feature>
<evidence type="ECO:0000256" key="5">
    <source>
        <dbReference type="ARBA" id="ARBA00022553"/>
    </source>
</evidence>
<dbReference type="GO" id="GO:1902533">
    <property type="term" value="P:positive regulation of intracellular signal transduction"/>
    <property type="evidence" value="ECO:0007669"/>
    <property type="project" value="UniProtKB-ARBA"/>
</dbReference>
<feature type="transmembrane region" description="Helical" evidence="18">
    <location>
        <begin position="805"/>
        <end position="832"/>
    </location>
</feature>
<dbReference type="InterPro" id="IPR017978">
    <property type="entry name" value="GPCR_3_C"/>
</dbReference>
<keyword evidence="7 19" id="KW-0732">Signal</keyword>
<evidence type="ECO:0000256" key="7">
    <source>
        <dbReference type="ARBA" id="ARBA00022729"/>
    </source>
</evidence>
<evidence type="ECO:0000313" key="21">
    <source>
        <dbReference type="EMBL" id="NXI23629.1"/>
    </source>
</evidence>
<feature type="compositionally biased region" description="Low complexity" evidence="17">
    <location>
        <begin position="1207"/>
        <end position="1220"/>
    </location>
</feature>
<dbReference type="GO" id="GO:0005886">
    <property type="term" value="C:plasma membrane"/>
    <property type="evidence" value="ECO:0007669"/>
    <property type="project" value="UniProtKB-SubCell"/>
</dbReference>
<dbReference type="InterPro" id="IPR001828">
    <property type="entry name" value="ANF_lig-bd_rcpt"/>
</dbReference>
<feature type="region of interest" description="Disordered" evidence="17">
    <location>
        <begin position="1046"/>
        <end position="1093"/>
    </location>
</feature>
<keyword evidence="10 18" id="KW-0472">Membrane</keyword>
<feature type="chain" id="PRO_5029649540" description="Metabotropic glutamate receptor 5" evidence="19">
    <location>
        <begin position="19"/>
        <end position="1244"/>
    </location>
</feature>
<dbReference type="Proteomes" id="UP000572325">
    <property type="component" value="Unassembled WGS sequence"/>
</dbReference>
<dbReference type="InterPro" id="IPR050726">
    <property type="entry name" value="mGluR"/>
</dbReference>
<dbReference type="Pfam" id="PF10606">
    <property type="entry name" value="GluR_Homer-bdg"/>
    <property type="match status" value="1"/>
</dbReference>
<dbReference type="AlphaFoldDB" id="A0A7K9RI78"/>
<dbReference type="CDD" id="cd06374">
    <property type="entry name" value="PBP1_mGluR_groupI"/>
    <property type="match status" value="1"/>
</dbReference>
<reference evidence="21 22" key="1">
    <citation type="submission" date="2019-09" db="EMBL/GenBank/DDBJ databases">
        <title>Bird 10,000 Genomes (B10K) Project - Family phase.</title>
        <authorList>
            <person name="Zhang G."/>
        </authorList>
    </citation>
    <scope>NUCLEOTIDE SEQUENCE [LARGE SCALE GENOMIC DNA]</scope>
    <source>
        <strain evidence="21">B10K-DU-001-27</strain>
        <tissue evidence="21">Muscle</tissue>
    </source>
</reference>
<comment type="subcellular location">
    <subcellularLocation>
        <location evidence="1">Cell membrane</location>
        <topology evidence="1">Multi-pass membrane protein</topology>
    </subcellularLocation>
</comment>
<gene>
    <name evidence="21" type="primary">Grm5</name>
    <name evidence="21" type="ORF">STEDEN_R13114</name>
</gene>
<dbReference type="EMBL" id="VWZU01004234">
    <property type="protein sequence ID" value="NXI23629.1"/>
    <property type="molecule type" value="Genomic_DNA"/>
</dbReference>
<dbReference type="InterPro" id="IPR038550">
    <property type="entry name" value="GPCR_3_9-Cys_sf"/>
</dbReference>
<feature type="transmembrane region" description="Helical" evidence="18">
    <location>
        <begin position="777"/>
        <end position="799"/>
    </location>
</feature>
<feature type="region of interest" description="Disordered" evidence="17">
    <location>
        <begin position="1013"/>
        <end position="1032"/>
    </location>
</feature>
<dbReference type="SUPFAM" id="SSF53822">
    <property type="entry name" value="Periplasmic binding protein-like I"/>
    <property type="match status" value="1"/>
</dbReference>
<dbReference type="FunFam" id="2.10.50.30:FF:000001">
    <property type="entry name" value="metabotropic glutamate receptor 1"/>
    <property type="match status" value="1"/>
</dbReference>
<dbReference type="GO" id="GO:0004930">
    <property type="term" value="F:G protein-coupled receptor activity"/>
    <property type="evidence" value="ECO:0007669"/>
    <property type="project" value="UniProtKB-KW"/>
</dbReference>
<feature type="non-terminal residue" evidence="21">
    <location>
        <position position="1244"/>
    </location>
</feature>
<accession>A0A7K9RI78</accession>
<dbReference type="GO" id="GO:0030425">
    <property type="term" value="C:dendrite"/>
    <property type="evidence" value="ECO:0007669"/>
    <property type="project" value="UniProtKB-ARBA"/>
</dbReference>
<evidence type="ECO:0000256" key="2">
    <source>
        <dbReference type="ARBA" id="ARBA00007242"/>
    </source>
</evidence>
<feature type="compositionally biased region" description="Polar residues" evidence="17">
    <location>
        <begin position="1051"/>
        <end position="1069"/>
    </location>
</feature>
<proteinExistence type="inferred from homology"/>
<keyword evidence="4" id="KW-0488">Methylation</keyword>
<evidence type="ECO:0000256" key="4">
    <source>
        <dbReference type="ARBA" id="ARBA00022481"/>
    </source>
</evidence>
<evidence type="ECO:0000256" key="9">
    <source>
        <dbReference type="ARBA" id="ARBA00023040"/>
    </source>
</evidence>
<sequence length="1244" mass="138104">MILLLFLAILLLKEDVCGNFGLLVSAQANERRVVAHMPGDIIIGALFSVHHQPTVDKVHERKCGEVREQYGIQRVEAMLHTLDRINLDPTLLPNITLGCEIRDSCWHSAVALEQSIEFIRDSLISSEEEEGMVRCVDGSSSSFRSKKPIVGVIGPGSSSVAIQVQNLLQLFNIPQIAYSATSMDLSDKTLFKYFMRVVPSDAQQAKAMVDIVKRYNWTYVSAVHTEGNYGESGMEAFKDMAAKEGICIAHSYKIYSNAGEQSFDKLLRKLRSHLPKARVVACFCEGMTVRGLLMAMRRLGLAGEFLLLGSDGWADRYDVTEGYQNEAVGGITIKLQSPDVKWFDDYYLQLRPETNHRNPWFQEFWQHRFQCRLEGFPQENPKYNKTCTSQMTLRTQHVQDSKMGFVINAIYSMAYGLHNMQLSLCPGYVGLCDAMKPIDGRKLLESLMKTNFTGVSGDMILFDENGDSPGRYEIMNFKQMGKDYYDYINVGSWDNGELKMDDDEIWSEKSNIIRSVCSEPCEKGQIKVIRKGEVSCCWTCTPCKENEYVSDEYTCKACQLGSWPNEDLTGCDLIPVQYLRWGDPEPIAAVVFACLGLLATLFVTIVFIMYRDTPVVKSSSRELCYIILAGICLGYLCTFCLIAKPQQIYCYLQRIGIGLSPAMSYSALVTKTNRIARILAGSKKKICTKKPRFMSACAQLVIAFILICIQLGIIVALFIMEPPDIMHDYPSIREVYLICNTTNLGVVTPLGYNGLLILSCTFYAFKTRNVPANFNEAKYIAFTMYTTCIIWLAFVPIYFGSNYKIITMCFSVSLSATVALGCMFVPKVYIILAKPERNVRSAFTTSTVVRMHVGDGKSSSAASRSSSLVNLWKRRGSSGETLRYKGRRLAPPHKSEIECFTPKGSMGNGGRATMTSEESVCIPDSNRSESSREEKKVPVKEDALTVKKTGNCASLIVPQQDCQLQDLLKHSNGKSVSWAQNEKSSRGAHLWQRLSVHINKKENPNQTAVIKPFSKSTDSSRHSSSATFPEASAKTLYDVSEAEEQYPAQYRPQTPSPISTLSHRTASVSRTEDEAPTFQSEPPQRSSSSQGSIMEQISSVVTRFTANISELNSMMLSTPGTPGTMGASPLCSSYLIPREIQLPTTMTTLAEIQPLPAIEVNGASQPARKPSNDSIKEGTSETPTAKQDLEELVALTPPSPFRDSIDSGSASPSSPASESALCIPSSPKYDTLLIRDYTQSSSSL</sequence>
<feature type="transmembrane region" description="Helical" evidence="18">
    <location>
        <begin position="587"/>
        <end position="610"/>
    </location>
</feature>